<feature type="region of interest" description="Disordered" evidence="1">
    <location>
        <begin position="98"/>
        <end position="120"/>
    </location>
</feature>
<evidence type="ECO:0000313" key="3">
    <source>
        <dbReference type="EMBL" id="CAL1170212.1"/>
    </source>
</evidence>
<evidence type="ECO:0000313" key="5">
    <source>
        <dbReference type="Proteomes" id="UP001152797"/>
    </source>
</evidence>
<feature type="compositionally biased region" description="Basic and acidic residues" evidence="1">
    <location>
        <begin position="102"/>
        <end position="112"/>
    </location>
</feature>
<dbReference type="Proteomes" id="UP001152797">
    <property type="component" value="Unassembled WGS sequence"/>
</dbReference>
<accession>A0A9P1DU98</accession>
<evidence type="ECO:0000256" key="1">
    <source>
        <dbReference type="SAM" id="MobiDB-lite"/>
    </source>
</evidence>
<reference evidence="3" key="2">
    <citation type="submission" date="2024-04" db="EMBL/GenBank/DDBJ databases">
        <authorList>
            <person name="Chen Y."/>
            <person name="Shah S."/>
            <person name="Dougan E. K."/>
            <person name="Thang M."/>
            <person name="Chan C."/>
        </authorList>
    </citation>
    <scope>NUCLEOTIDE SEQUENCE [LARGE SCALE GENOMIC DNA]</scope>
</reference>
<organism evidence="2">
    <name type="scientific">Cladocopium goreaui</name>
    <dbReference type="NCBI Taxonomy" id="2562237"/>
    <lineage>
        <taxon>Eukaryota</taxon>
        <taxon>Sar</taxon>
        <taxon>Alveolata</taxon>
        <taxon>Dinophyceae</taxon>
        <taxon>Suessiales</taxon>
        <taxon>Symbiodiniaceae</taxon>
        <taxon>Cladocopium</taxon>
    </lineage>
</organism>
<reference evidence="2" key="1">
    <citation type="submission" date="2022-10" db="EMBL/GenBank/DDBJ databases">
        <authorList>
            <person name="Chen Y."/>
            <person name="Dougan E. K."/>
            <person name="Chan C."/>
            <person name="Rhodes N."/>
            <person name="Thang M."/>
        </authorList>
    </citation>
    <scope>NUCLEOTIDE SEQUENCE</scope>
</reference>
<comment type="caution">
    <text evidence="2">The sequence shown here is derived from an EMBL/GenBank/DDBJ whole genome shotgun (WGS) entry which is preliminary data.</text>
</comment>
<dbReference type="EMBL" id="CAMXCT030006605">
    <property type="protein sequence ID" value="CAL4804149.1"/>
    <property type="molecule type" value="Genomic_DNA"/>
</dbReference>
<name>A0A9P1DU98_9DINO</name>
<evidence type="ECO:0000313" key="4">
    <source>
        <dbReference type="EMBL" id="CAL4804149.1"/>
    </source>
</evidence>
<dbReference type="EMBL" id="CAMXCT020006605">
    <property type="protein sequence ID" value="CAL1170212.1"/>
    <property type="molecule type" value="Genomic_DNA"/>
</dbReference>
<dbReference type="AlphaFoldDB" id="A0A9P1DU98"/>
<sequence>MSLGLGNHGSTVTYGTSLEEASIRELQPPHVLKSSNKISNAKMTTLQKHLSGECHPCVAFAIRAAGCYKGDSCTHCHFCTAEEAKERRRVIQMEAKVKKKQAKLEMDPRESKGNQSTFWL</sequence>
<protein>
    <submittedName>
        <fullName evidence="4">C3H1-type domain-containing protein</fullName>
    </submittedName>
</protein>
<gene>
    <name evidence="2" type="ORF">C1SCF055_LOCUS41535</name>
</gene>
<proteinExistence type="predicted"/>
<evidence type="ECO:0000313" key="2">
    <source>
        <dbReference type="EMBL" id="CAI4016837.1"/>
    </source>
</evidence>
<dbReference type="EMBL" id="CAMXCT010006605">
    <property type="protein sequence ID" value="CAI4016837.1"/>
    <property type="molecule type" value="Genomic_DNA"/>
</dbReference>
<keyword evidence="5" id="KW-1185">Reference proteome</keyword>
<dbReference type="OrthoDB" id="428383at2759"/>